<comment type="caution">
    <text evidence="1">The sequence shown here is derived from an EMBL/GenBank/DDBJ whole genome shotgun (WGS) entry which is preliminary data.</text>
</comment>
<evidence type="ECO:0000313" key="2">
    <source>
        <dbReference type="Proteomes" id="UP001589891"/>
    </source>
</evidence>
<dbReference type="EMBL" id="JBHLSS010000066">
    <property type="protein sequence ID" value="MFC0710050.1"/>
    <property type="molecule type" value="Genomic_DNA"/>
</dbReference>
<keyword evidence="2" id="KW-1185">Reference proteome</keyword>
<dbReference type="RefSeq" id="WP_376945647.1">
    <property type="nucleotide sequence ID" value="NZ_CP171449.1"/>
</dbReference>
<gene>
    <name evidence="1" type="ORF">ACFFGX_10930</name>
</gene>
<protein>
    <submittedName>
        <fullName evidence="1">Uncharacterized protein</fullName>
    </submittedName>
</protein>
<reference evidence="1 2" key="1">
    <citation type="submission" date="2024-09" db="EMBL/GenBank/DDBJ databases">
        <authorList>
            <person name="Sun Q."/>
            <person name="Mori K."/>
        </authorList>
    </citation>
    <scope>NUCLEOTIDE SEQUENCE [LARGE SCALE GENOMIC DNA]</scope>
    <source>
        <strain evidence="1 2">NCAIM B.01794</strain>
    </source>
</reference>
<organism evidence="1 2">
    <name type="scientific">Azorhizophilus paspali</name>
    <name type="common">Azotobacter paspali</name>
    <dbReference type="NCBI Taxonomy" id="69963"/>
    <lineage>
        <taxon>Bacteria</taxon>
        <taxon>Pseudomonadati</taxon>
        <taxon>Pseudomonadota</taxon>
        <taxon>Gammaproteobacteria</taxon>
        <taxon>Pseudomonadales</taxon>
        <taxon>Pseudomonadaceae</taxon>
        <taxon>Azorhizophilus</taxon>
    </lineage>
</organism>
<accession>A0ABV6SP23</accession>
<evidence type="ECO:0000313" key="1">
    <source>
        <dbReference type="EMBL" id="MFC0710050.1"/>
    </source>
</evidence>
<proteinExistence type="predicted"/>
<sequence length="108" mass="12564">MNGDFPVVLAKYAGRIEAASSPVEIKRLQREAARKLLRSTNVLRSEEDLLWPITLEDHAQAFIERYPGMEMPIQFFLNQAYDPTASSETYLTELRSMNQWMSQQIRKE</sequence>
<dbReference type="Proteomes" id="UP001589891">
    <property type="component" value="Unassembled WGS sequence"/>
</dbReference>
<name>A0ABV6SP23_AZOPA</name>